<keyword evidence="4" id="KW-1185">Reference proteome</keyword>
<evidence type="ECO:0000256" key="1">
    <source>
        <dbReference type="SAM" id="Phobius"/>
    </source>
</evidence>
<feature type="transmembrane region" description="Helical" evidence="1">
    <location>
        <begin position="368"/>
        <end position="389"/>
    </location>
</feature>
<dbReference type="InterPro" id="IPR002155">
    <property type="entry name" value="Thiolase"/>
</dbReference>
<dbReference type="PIRSF" id="PIRSF000429">
    <property type="entry name" value="Ac-CoA_Ac_transf"/>
    <property type="match status" value="1"/>
</dbReference>
<keyword evidence="1" id="KW-0472">Membrane</keyword>
<gene>
    <name evidence="3" type="ORF">GCM10009547_18500</name>
</gene>
<evidence type="ECO:0000313" key="4">
    <source>
        <dbReference type="Proteomes" id="UP001500957"/>
    </source>
</evidence>
<dbReference type="EMBL" id="BAAAHE010000014">
    <property type="protein sequence ID" value="GAA0616702.1"/>
    <property type="molecule type" value="Genomic_DNA"/>
</dbReference>
<organism evidence="3 4">
    <name type="scientific">Sporichthya brevicatena</name>
    <dbReference type="NCBI Taxonomy" id="171442"/>
    <lineage>
        <taxon>Bacteria</taxon>
        <taxon>Bacillati</taxon>
        <taxon>Actinomycetota</taxon>
        <taxon>Actinomycetes</taxon>
        <taxon>Sporichthyales</taxon>
        <taxon>Sporichthyaceae</taxon>
        <taxon>Sporichthya</taxon>
    </lineage>
</organism>
<keyword evidence="1" id="KW-0812">Transmembrane</keyword>
<dbReference type="InterPro" id="IPR016039">
    <property type="entry name" value="Thiolase-like"/>
</dbReference>
<dbReference type="CDD" id="cd00829">
    <property type="entry name" value="SCP-x_thiolase"/>
    <property type="match status" value="1"/>
</dbReference>
<dbReference type="PANTHER" id="PTHR42870:SF1">
    <property type="entry name" value="NON-SPECIFIC LIPID-TRANSFER PROTEIN-LIKE 2"/>
    <property type="match status" value="1"/>
</dbReference>
<name>A0ABN1GRB6_9ACTN</name>
<dbReference type="Proteomes" id="UP001500957">
    <property type="component" value="Unassembled WGS sequence"/>
</dbReference>
<feature type="domain" description="Thiolase C-terminal" evidence="2">
    <location>
        <begin position="270"/>
        <end position="384"/>
    </location>
</feature>
<reference evidence="3 4" key="1">
    <citation type="journal article" date="2019" name="Int. J. Syst. Evol. Microbiol.">
        <title>The Global Catalogue of Microorganisms (GCM) 10K type strain sequencing project: providing services to taxonomists for standard genome sequencing and annotation.</title>
        <authorList>
            <consortium name="The Broad Institute Genomics Platform"/>
            <consortium name="The Broad Institute Genome Sequencing Center for Infectious Disease"/>
            <person name="Wu L."/>
            <person name="Ma J."/>
        </authorList>
    </citation>
    <scope>NUCLEOTIDE SEQUENCE [LARGE SCALE GENOMIC DNA]</scope>
    <source>
        <strain evidence="3 4">JCM 10671</strain>
    </source>
</reference>
<dbReference type="Pfam" id="PF22691">
    <property type="entry name" value="Thiolase_C_1"/>
    <property type="match status" value="1"/>
</dbReference>
<keyword evidence="1" id="KW-1133">Transmembrane helix</keyword>
<evidence type="ECO:0000313" key="3">
    <source>
        <dbReference type="EMBL" id="GAA0616702.1"/>
    </source>
</evidence>
<proteinExistence type="predicted"/>
<dbReference type="SUPFAM" id="SSF53901">
    <property type="entry name" value="Thiolase-like"/>
    <property type="match status" value="2"/>
</dbReference>
<evidence type="ECO:0000259" key="2">
    <source>
        <dbReference type="Pfam" id="PF22691"/>
    </source>
</evidence>
<dbReference type="RefSeq" id="WP_344603898.1">
    <property type="nucleotide sequence ID" value="NZ_BAAAHE010000014.1"/>
</dbReference>
<sequence length="393" mass="40977">MTTGAVITGVGQSAVGRRLGRSGMSLTAEAVLAALADAGLDRADVDGVSTWPGAHSPAPGFSGAGVFDVVDAFGLNVRWFSGGSETAGQLGAVMNAVAAVEAGLARHVLVFRTVWESTATTLAQGRRASVVGSGAARVNGWTSYLVPFGAMSAATWAALYATRHMHDFKTTREQLGWLAVIQRQYAGLNPKAVYTDPLTLDEYLAARPIAEPLGLYDCDVPVDGSTAFIVSRADATSGLNAPGVRIEALSSALGGRPDWFSYGDGSEMMATEVGRDLWTRTDLRPSDVDCAQLYDGFTIFTLMWLEALGLVPRGESGPFVEGGTRIDVGGDLPVNTSGGQLSAGRLHGFGHLHEACLQLRSEAGHRQVFAAEVAVVAAGGGPLAGALLLTRER</sequence>
<dbReference type="Gene3D" id="3.40.47.10">
    <property type="match status" value="1"/>
</dbReference>
<dbReference type="InterPro" id="IPR055140">
    <property type="entry name" value="Thiolase_C_2"/>
</dbReference>
<accession>A0ABN1GRB6</accession>
<dbReference type="PANTHER" id="PTHR42870">
    <property type="entry name" value="ACETYL-COA C-ACETYLTRANSFERASE"/>
    <property type="match status" value="1"/>
</dbReference>
<comment type="caution">
    <text evidence="3">The sequence shown here is derived from an EMBL/GenBank/DDBJ whole genome shotgun (WGS) entry which is preliminary data.</text>
</comment>
<protein>
    <recommendedName>
        <fullName evidence="2">Thiolase C-terminal domain-containing protein</fullName>
    </recommendedName>
</protein>